<proteinExistence type="predicted"/>
<feature type="transmembrane region" description="Helical" evidence="2">
    <location>
        <begin position="16"/>
        <end position="35"/>
    </location>
</feature>
<sequence>MGIDSMRVGTGRCSPLLVGGLFIVCLILICNWWTLSSENLELVHQIDELNEQLKISAEEKDQCVTLRSKLEQRYKQMEDDIAYLHVRLEKQNDLEKKNDELKDSIAICKSELDSLNILDAKRKENKKLQEELDRVKDEMEKLTLAYNAPANNIKSNPTLAPTRKVVDASQLHLVRDSAIRISVAGQRGLKYHQIPILPTDPPGAVRLAPRLSVTMLKGRGTFLKIQGKKGTAMKIY</sequence>
<dbReference type="EMBL" id="JAUDFV010000102">
    <property type="protein sequence ID" value="KAL2731960.1"/>
    <property type="molecule type" value="Genomic_DNA"/>
</dbReference>
<gene>
    <name evidence="3" type="ORF">V1478_004648</name>
</gene>
<evidence type="ECO:0000256" key="2">
    <source>
        <dbReference type="SAM" id="Phobius"/>
    </source>
</evidence>
<protein>
    <submittedName>
        <fullName evidence="3">Uncharacterized protein</fullName>
    </submittedName>
</protein>
<evidence type="ECO:0000256" key="1">
    <source>
        <dbReference type="SAM" id="Coils"/>
    </source>
</evidence>
<name>A0ABD2BGS9_VESSQ</name>
<evidence type="ECO:0000313" key="4">
    <source>
        <dbReference type="Proteomes" id="UP001607302"/>
    </source>
</evidence>
<dbReference type="Proteomes" id="UP001607302">
    <property type="component" value="Unassembled WGS sequence"/>
</dbReference>
<comment type="caution">
    <text evidence="3">The sequence shown here is derived from an EMBL/GenBank/DDBJ whole genome shotgun (WGS) entry which is preliminary data.</text>
</comment>
<keyword evidence="2" id="KW-1133">Transmembrane helix</keyword>
<feature type="coiled-coil region" evidence="1">
    <location>
        <begin position="39"/>
        <end position="145"/>
    </location>
</feature>
<evidence type="ECO:0000313" key="3">
    <source>
        <dbReference type="EMBL" id="KAL2731960.1"/>
    </source>
</evidence>
<keyword evidence="4" id="KW-1185">Reference proteome</keyword>
<organism evidence="3 4">
    <name type="scientific">Vespula squamosa</name>
    <name type="common">Southern yellow jacket</name>
    <name type="synonym">Wasp</name>
    <dbReference type="NCBI Taxonomy" id="30214"/>
    <lineage>
        <taxon>Eukaryota</taxon>
        <taxon>Metazoa</taxon>
        <taxon>Ecdysozoa</taxon>
        <taxon>Arthropoda</taxon>
        <taxon>Hexapoda</taxon>
        <taxon>Insecta</taxon>
        <taxon>Pterygota</taxon>
        <taxon>Neoptera</taxon>
        <taxon>Endopterygota</taxon>
        <taxon>Hymenoptera</taxon>
        <taxon>Apocrita</taxon>
        <taxon>Aculeata</taxon>
        <taxon>Vespoidea</taxon>
        <taxon>Vespidae</taxon>
        <taxon>Vespinae</taxon>
        <taxon>Vespula</taxon>
    </lineage>
</organism>
<keyword evidence="2" id="KW-0812">Transmembrane</keyword>
<accession>A0ABD2BGS9</accession>
<keyword evidence="2" id="KW-0472">Membrane</keyword>
<dbReference type="AlphaFoldDB" id="A0ABD2BGS9"/>
<reference evidence="3 4" key="1">
    <citation type="journal article" date="2024" name="Ann. Entomol. Soc. Am.">
        <title>Genomic analyses of the southern and eastern yellowjacket wasps (Hymenoptera: Vespidae) reveal evolutionary signatures of social life.</title>
        <authorList>
            <person name="Catto M.A."/>
            <person name="Caine P.B."/>
            <person name="Orr S.E."/>
            <person name="Hunt B.G."/>
            <person name="Goodisman M.A.D."/>
        </authorList>
    </citation>
    <scope>NUCLEOTIDE SEQUENCE [LARGE SCALE GENOMIC DNA]</scope>
    <source>
        <strain evidence="3">233</strain>
        <tissue evidence="3">Head and thorax</tissue>
    </source>
</reference>
<keyword evidence="1" id="KW-0175">Coiled coil</keyword>